<dbReference type="PANTHER" id="PTHR44846">
    <property type="entry name" value="MANNOSYL-D-GLYCERATE TRANSPORT/METABOLISM SYSTEM REPRESSOR MNGR-RELATED"/>
    <property type="match status" value="1"/>
</dbReference>
<organism evidence="5 6">
    <name type="scientific">Chryseobacterium rhizoplanae</name>
    <dbReference type="NCBI Taxonomy" id="1609531"/>
    <lineage>
        <taxon>Bacteria</taxon>
        <taxon>Pseudomonadati</taxon>
        <taxon>Bacteroidota</taxon>
        <taxon>Flavobacteriia</taxon>
        <taxon>Flavobacteriales</taxon>
        <taxon>Weeksellaceae</taxon>
        <taxon>Chryseobacterium group</taxon>
        <taxon>Chryseobacterium</taxon>
    </lineage>
</organism>
<dbReference type="SMART" id="SM00345">
    <property type="entry name" value="HTH_GNTR"/>
    <property type="match status" value="1"/>
</dbReference>
<dbReference type="SUPFAM" id="SSF64288">
    <property type="entry name" value="Chorismate lyase-like"/>
    <property type="match status" value="1"/>
</dbReference>
<dbReference type="InterPro" id="IPR028978">
    <property type="entry name" value="Chorismate_lyase_/UTRA_dom_sf"/>
</dbReference>
<reference evidence="5 6" key="1">
    <citation type="submission" date="2017-05" db="EMBL/GenBank/DDBJ databases">
        <authorList>
            <person name="Varghese N."/>
            <person name="Submissions S."/>
        </authorList>
    </citation>
    <scope>NUCLEOTIDE SEQUENCE [LARGE SCALE GENOMIC DNA]</scope>
    <source>
        <strain evidence="5 6">DSM 29371</strain>
    </source>
</reference>
<dbReference type="GO" id="GO:0003700">
    <property type="term" value="F:DNA-binding transcription factor activity"/>
    <property type="evidence" value="ECO:0007669"/>
    <property type="project" value="InterPro"/>
</dbReference>
<dbReference type="SMART" id="SM00866">
    <property type="entry name" value="UTRA"/>
    <property type="match status" value="1"/>
</dbReference>
<dbReference type="PRINTS" id="PR00035">
    <property type="entry name" value="HTHGNTR"/>
</dbReference>
<dbReference type="PROSITE" id="PS50949">
    <property type="entry name" value="HTH_GNTR"/>
    <property type="match status" value="1"/>
</dbReference>
<dbReference type="GO" id="GO:0045892">
    <property type="term" value="P:negative regulation of DNA-templated transcription"/>
    <property type="evidence" value="ECO:0007669"/>
    <property type="project" value="TreeGrafter"/>
</dbReference>
<dbReference type="InterPro" id="IPR036388">
    <property type="entry name" value="WH-like_DNA-bd_sf"/>
</dbReference>
<evidence type="ECO:0000313" key="6">
    <source>
        <dbReference type="Proteomes" id="UP000316916"/>
    </source>
</evidence>
<keyword evidence="1" id="KW-0805">Transcription regulation</keyword>
<dbReference type="CDD" id="cd07377">
    <property type="entry name" value="WHTH_GntR"/>
    <property type="match status" value="1"/>
</dbReference>
<dbReference type="AlphaFoldDB" id="A0A521BY75"/>
<evidence type="ECO:0000256" key="3">
    <source>
        <dbReference type="ARBA" id="ARBA00023163"/>
    </source>
</evidence>
<dbReference type="EMBL" id="FXTC01000002">
    <property type="protein sequence ID" value="SMO52123.1"/>
    <property type="molecule type" value="Genomic_DNA"/>
</dbReference>
<dbReference type="SUPFAM" id="SSF46785">
    <property type="entry name" value="Winged helix' DNA-binding domain"/>
    <property type="match status" value="1"/>
</dbReference>
<evidence type="ECO:0000313" key="5">
    <source>
        <dbReference type="EMBL" id="SMO52123.1"/>
    </source>
</evidence>
<keyword evidence="3" id="KW-0804">Transcription</keyword>
<gene>
    <name evidence="5" type="ORF">SAMN06265171_102283</name>
</gene>
<dbReference type="InterPro" id="IPR050679">
    <property type="entry name" value="Bact_HTH_transcr_reg"/>
</dbReference>
<dbReference type="InterPro" id="IPR036390">
    <property type="entry name" value="WH_DNA-bd_sf"/>
</dbReference>
<dbReference type="InterPro" id="IPR000524">
    <property type="entry name" value="Tscrpt_reg_HTH_GntR"/>
</dbReference>
<keyword evidence="6" id="KW-1185">Reference proteome</keyword>
<name>A0A521BY75_9FLAO</name>
<dbReference type="PANTHER" id="PTHR44846:SF1">
    <property type="entry name" value="MANNOSYL-D-GLYCERATE TRANSPORT_METABOLISM SYSTEM REPRESSOR MNGR-RELATED"/>
    <property type="match status" value="1"/>
</dbReference>
<evidence type="ECO:0000256" key="2">
    <source>
        <dbReference type="ARBA" id="ARBA00023125"/>
    </source>
</evidence>
<dbReference type="Proteomes" id="UP000316916">
    <property type="component" value="Unassembled WGS sequence"/>
</dbReference>
<dbReference type="Pfam" id="PF07702">
    <property type="entry name" value="UTRA"/>
    <property type="match status" value="1"/>
</dbReference>
<dbReference type="GO" id="GO:0003677">
    <property type="term" value="F:DNA binding"/>
    <property type="evidence" value="ECO:0007669"/>
    <property type="project" value="UniProtKB-KW"/>
</dbReference>
<dbReference type="Pfam" id="PF00392">
    <property type="entry name" value="GntR"/>
    <property type="match status" value="1"/>
</dbReference>
<dbReference type="Gene3D" id="1.10.10.10">
    <property type="entry name" value="Winged helix-like DNA-binding domain superfamily/Winged helix DNA-binding domain"/>
    <property type="match status" value="1"/>
</dbReference>
<proteinExistence type="predicted"/>
<feature type="domain" description="HTH gntR-type" evidence="4">
    <location>
        <begin position="61"/>
        <end position="129"/>
    </location>
</feature>
<evidence type="ECO:0000256" key="1">
    <source>
        <dbReference type="ARBA" id="ARBA00023015"/>
    </source>
</evidence>
<keyword evidence="2" id="KW-0238">DNA-binding</keyword>
<protein>
    <submittedName>
        <fullName evidence="5">GntR family transcriptional regulator</fullName>
    </submittedName>
</protein>
<dbReference type="InterPro" id="IPR011663">
    <property type="entry name" value="UTRA"/>
</dbReference>
<evidence type="ECO:0000259" key="4">
    <source>
        <dbReference type="PROSITE" id="PS50949"/>
    </source>
</evidence>
<sequence length="298" mass="34494">MQPIKFTSDLLNSRKQYQSDTVFSFLLKKNHHQIKKILYLHFLICMNIPNQDFTIDHNSKLPLHVQVEELFRKLIQMEIYKKGALLPKEVDLANLWGVSRNTIRQATNKLENEGLILRKKGIGTRVAEKKSLVTGLDHWYSFTREMQEKGIHVINQLLKTTMVQPNEEICNFFLCAPDKKIFKLSKLKGESSGDPIVYFESYFHPRIGVDKNDDFNMPLYSMLQENHGVTVHRSRENISACQAGSVIGKKLKVSASFPVLKRERFVYDINGKPVEYNVGYYRSDKFTYTIDINKSPGS</sequence>
<accession>A0A521BY75</accession>
<dbReference type="Gene3D" id="3.40.1410.10">
    <property type="entry name" value="Chorismate lyase-like"/>
    <property type="match status" value="1"/>
</dbReference>